<dbReference type="Gramene" id="TraesROB_scaffold_067046_01G000100.1">
    <property type="protein sequence ID" value="TraesROB_scaffold_067046_01G000100.1"/>
    <property type="gene ID" value="TraesROB_scaffold_067046_01G000100"/>
</dbReference>
<dbReference type="EnsemblPlants" id="TraesCS2A02G283400.1">
    <property type="protein sequence ID" value="TraesCS2A02G283400.1"/>
    <property type="gene ID" value="TraesCS2A02G283400"/>
</dbReference>
<dbReference type="Proteomes" id="UP000019116">
    <property type="component" value="Chromosome 2A"/>
</dbReference>
<dbReference type="OMA" id="EDWRVYY"/>
<dbReference type="Gramene" id="TraesCLE_scaffold_033822_01G000200.1">
    <property type="protein sequence ID" value="TraesCLE_scaffold_033822_01G000200.1"/>
    <property type="gene ID" value="TraesCLE_scaffold_033822_01G000200"/>
</dbReference>
<evidence type="ECO:0000256" key="1">
    <source>
        <dbReference type="SAM" id="MobiDB-lite"/>
    </source>
</evidence>
<dbReference type="AlphaFoldDB" id="A0A3B6AZF0"/>
<protein>
    <submittedName>
        <fullName evidence="2">Uncharacterized protein</fullName>
    </submittedName>
</protein>
<keyword evidence="3" id="KW-1185">Reference proteome</keyword>
<dbReference type="Gramene" id="TraesJAG2A03G00709920.1">
    <property type="protein sequence ID" value="TraesJAG2A03G00709920.1"/>
    <property type="gene ID" value="TraesJAG2A03G00709920"/>
</dbReference>
<name>A0A3B6AZF0_WHEAT</name>
<dbReference type="Gramene" id="TraesLAC2A03G00713200.1">
    <property type="protein sequence ID" value="TraesLAC2A03G00713200.1"/>
    <property type="gene ID" value="TraesLAC2A03G00713200"/>
</dbReference>
<dbReference type="Gramene" id="TraesRN2A0100683800.1">
    <property type="protein sequence ID" value="TraesRN2A0100683800.1"/>
    <property type="gene ID" value="TraesRN2A0100683800"/>
</dbReference>
<evidence type="ECO:0000313" key="3">
    <source>
        <dbReference type="Proteomes" id="UP000019116"/>
    </source>
</evidence>
<dbReference type="Gramene" id="TraesLDM2A03G00712110.1">
    <property type="protein sequence ID" value="TraesLDM2A03G00712110.1"/>
    <property type="gene ID" value="TraesLDM2A03G00712110"/>
</dbReference>
<dbReference type="OrthoDB" id="685990at2759"/>
<evidence type="ECO:0000313" key="2">
    <source>
        <dbReference type="EnsemblPlants" id="TraesCS2A02G283400.1"/>
    </source>
</evidence>
<dbReference type="Gramene" id="TraesJUL2A03G00714240.1">
    <property type="protein sequence ID" value="TraesJUL2A03G00714240.1"/>
    <property type="gene ID" value="TraesJUL2A03G00714240"/>
</dbReference>
<dbReference type="Gramene" id="TraesSTA2A03G00707870.1">
    <property type="protein sequence ID" value="TraesSTA2A03G00707870.1"/>
    <property type="gene ID" value="TraesSTA2A03G00707870"/>
</dbReference>
<proteinExistence type="predicted"/>
<dbReference type="Gramene" id="TraesCS2A03G0706700.1">
    <property type="protein sequence ID" value="TraesCS2A03G0706700.1.CDS"/>
    <property type="gene ID" value="TraesCS2A03G0706700"/>
</dbReference>
<dbReference type="Gramene" id="TraesARI2A03G00716800.1">
    <property type="protein sequence ID" value="TraesARI2A03G00716800.1"/>
    <property type="gene ID" value="TraesARI2A03G00716800"/>
</dbReference>
<dbReference type="Gramene" id="TraesMAC2A03G00708020.1">
    <property type="protein sequence ID" value="TraesMAC2A03G00708020.1"/>
    <property type="gene ID" value="TraesMAC2A03G00708020"/>
</dbReference>
<dbReference type="Gramene" id="TraesSYM2A03G00716470.1">
    <property type="protein sequence ID" value="TraesSYM2A03G00716470.1"/>
    <property type="gene ID" value="TraesSYM2A03G00716470"/>
</dbReference>
<dbReference type="Gramene" id="TraesCS2A02G283400.1">
    <property type="protein sequence ID" value="TraesCS2A02G283400.1"/>
    <property type="gene ID" value="TraesCS2A02G283400"/>
</dbReference>
<organism evidence="2">
    <name type="scientific">Triticum aestivum</name>
    <name type="common">Wheat</name>
    <dbReference type="NCBI Taxonomy" id="4565"/>
    <lineage>
        <taxon>Eukaryota</taxon>
        <taxon>Viridiplantae</taxon>
        <taxon>Streptophyta</taxon>
        <taxon>Embryophyta</taxon>
        <taxon>Tracheophyta</taxon>
        <taxon>Spermatophyta</taxon>
        <taxon>Magnoliopsida</taxon>
        <taxon>Liliopsida</taxon>
        <taxon>Poales</taxon>
        <taxon>Poaceae</taxon>
        <taxon>BOP clade</taxon>
        <taxon>Pooideae</taxon>
        <taxon>Triticodae</taxon>
        <taxon>Triticeae</taxon>
        <taxon>Triticinae</taxon>
        <taxon>Triticum</taxon>
    </lineage>
</organism>
<reference evidence="2" key="2">
    <citation type="submission" date="2018-10" db="UniProtKB">
        <authorList>
            <consortium name="EnsemblPlants"/>
        </authorList>
    </citation>
    <scope>IDENTIFICATION</scope>
</reference>
<feature type="compositionally biased region" description="Low complexity" evidence="1">
    <location>
        <begin position="27"/>
        <end position="42"/>
    </location>
</feature>
<dbReference type="SMR" id="A0A3B6AZF0"/>
<dbReference type="Gramene" id="TraesNOR2A03G00718940.1">
    <property type="protein sequence ID" value="TraesNOR2A03G00718940.1"/>
    <property type="gene ID" value="TraesNOR2A03G00718940"/>
</dbReference>
<sequence>MDIGLYKRARATRHKAAMPFYPRSPAAAAPAAPVQAGNAMAADAPPPGVITVQVMAPGNSKHCNGPGGDADVDRRAALYISMVQERLKREGMHKR</sequence>
<accession>A0A3B6AZF0</accession>
<dbReference type="Gramene" id="TraesCAD_scaffold_032383_01G000100.1">
    <property type="protein sequence ID" value="TraesCAD_scaffold_032383_01G000100.1"/>
    <property type="gene ID" value="TraesCAD_scaffold_032383_01G000100"/>
</dbReference>
<feature type="region of interest" description="Disordered" evidence="1">
    <location>
        <begin position="27"/>
        <end position="46"/>
    </location>
</feature>
<reference evidence="2" key="1">
    <citation type="submission" date="2018-08" db="EMBL/GenBank/DDBJ databases">
        <authorList>
            <person name="Rossello M."/>
        </authorList>
    </citation>
    <scope>NUCLEOTIDE SEQUENCE [LARGE SCALE GENOMIC DNA]</scope>
    <source>
        <strain evidence="2">cv. Chinese Spring</strain>
    </source>
</reference>